<proteinExistence type="predicted"/>
<reference evidence="2" key="1">
    <citation type="journal article" date="2013" name="J. Plant Res.">
        <title>Effect of fungi and light on seed germination of three Opuntia species from semiarid lands of central Mexico.</title>
        <authorList>
            <person name="Delgado-Sanchez P."/>
            <person name="Jimenez-Bremont J.F."/>
            <person name="Guerrero-Gonzalez Mde L."/>
            <person name="Flores J."/>
        </authorList>
    </citation>
    <scope>NUCLEOTIDE SEQUENCE</scope>
    <source>
        <tissue evidence="2">Cladode</tissue>
    </source>
</reference>
<organism evidence="2">
    <name type="scientific">Opuntia streptacantha</name>
    <name type="common">Prickly pear cactus</name>
    <name type="synonym">Opuntia cardona</name>
    <dbReference type="NCBI Taxonomy" id="393608"/>
    <lineage>
        <taxon>Eukaryota</taxon>
        <taxon>Viridiplantae</taxon>
        <taxon>Streptophyta</taxon>
        <taxon>Embryophyta</taxon>
        <taxon>Tracheophyta</taxon>
        <taxon>Spermatophyta</taxon>
        <taxon>Magnoliopsida</taxon>
        <taxon>eudicotyledons</taxon>
        <taxon>Gunneridae</taxon>
        <taxon>Pentapetalae</taxon>
        <taxon>Caryophyllales</taxon>
        <taxon>Cactineae</taxon>
        <taxon>Cactaceae</taxon>
        <taxon>Opuntioideae</taxon>
        <taxon>Opuntia</taxon>
    </lineage>
</organism>
<reference evidence="2" key="2">
    <citation type="submission" date="2020-07" db="EMBL/GenBank/DDBJ databases">
        <authorList>
            <person name="Vera ALvarez R."/>
            <person name="Arias-Moreno D.M."/>
            <person name="Jimenez-Jacinto V."/>
            <person name="Jimenez-Bremont J.F."/>
            <person name="Swaminathan K."/>
            <person name="Moose S.P."/>
            <person name="Guerrero-Gonzalez M.L."/>
            <person name="Marino-Ramirez L."/>
            <person name="Landsman D."/>
            <person name="Rodriguez-Kessler M."/>
            <person name="Delgado-Sanchez P."/>
        </authorList>
    </citation>
    <scope>NUCLEOTIDE SEQUENCE</scope>
    <source>
        <tissue evidence="2">Cladode</tissue>
    </source>
</reference>
<dbReference type="AlphaFoldDB" id="A0A7C9EN97"/>
<evidence type="ECO:0000256" key="1">
    <source>
        <dbReference type="SAM" id="MobiDB-lite"/>
    </source>
</evidence>
<accession>A0A7C9EN97</accession>
<name>A0A7C9EN97_OPUST</name>
<sequence>MVIGARWRRTMAAETAGGGGRRQLGSTEDGGRRQQVAVGGRNPAQNRTIGEAEEAGQTEGARQSVAAAVAPTNGLGDGRSSGVDWGGVEWPAADAGREREGGEWGGHTGSG</sequence>
<evidence type="ECO:0000313" key="2">
    <source>
        <dbReference type="EMBL" id="MBA4669427.1"/>
    </source>
</evidence>
<dbReference type="EMBL" id="GISG01243408">
    <property type="protein sequence ID" value="MBA4669427.1"/>
    <property type="molecule type" value="Transcribed_RNA"/>
</dbReference>
<feature type="region of interest" description="Disordered" evidence="1">
    <location>
        <begin position="1"/>
        <end position="111"/>
    </location>
</feature>
<protein>
    <submittedName>
        <fullName evidence="2">Uncharacterized protein</fullName>
    </submittedName>
</protein>